<accession>A0ABR0BA79</accession>
<reference evidence="1 2" key="1">
    <citation type="journal article" date="2023" name="Nucleic Acids Res.">
        <title>The hologenome of Daphnia magna reveals possible DNA methylation and microbiome-mediated evolution of the host genome.</title>
        <authorList>
            <person name="Chaturvedi A."/>
            <person name="Li X."/>
            <person name="Dhandapani V."/>
            <person name="Marshall H."/>
            <person name="Kissane S."/>
            <person name="Cuenca-Cambronero M."/>
            <person name="Asole G."/>
            <person name="Calvet F."/>
            <person name="Ruiz-Romero M."/>
            <person name="Marangio P."/>
            <person name="Guigo R."/>
            <person name="Rago D."/>
            <person name="Mirbahai L."/>
            <person name="Eastwood N."/>
            <person name="Colbourne J.K."/>
            <person name="Zhou J."/>
            <person name="Mallon E."/>
            <person name="Orsini L."/>
        </authorList>
    </citation>
    <scope>NUCLEOTIDE SEQUENCE [LARGE SCALE GENOMIC DNA]</scope>
    <source>
        <strain evidence="1">LRV0_1</strain>
    </source>
</reference>
<comment type="caution">
    <text evidence="1">The sequence shown here is derived from an EMBL/GenBank/DDBJ whole genome shotgun (WGS) entry which is preliminary data.</text>
</comment>
<dbReference type="Proteomes" id="UP001234178">
    <property type="component" value="Unassembled WGS sequence"/>
</dbReference>
<keyword evidence="2" id="KW-1185">Reference proteome</keyword>
<evidence type="ECO:0000313" key="1">
    <source>
        <dbReference type="EMBL" id="KAK4045487.1"/>
    </source>
</evidence>
<dbReference type="EMBL" id="JAOYFB010000044">
    <property type="protein sequence ID" value="KAK4045487.1"/>
    <property type="molecule type" value="Genomic_DNA"/>
</dbReference>
<name>A0ABR0BA79_9CRUS</name>
<protein>
    <submittedName>
        <fullName evidence="1">Uncharacterized protein</fullName>
    </submittedName>
</protein>
<evidence type="ECO:0000313" key="2">
    <source>
        <dbReference type="Proteomes" id="UP001234178"/>
    </source>
</evidence>
<gene>
    <name evidence="1" type="ORF">OUZ56_033111</name>
</gene>
<proteinExistence type="predicted"/>
<sequence length="328" mass="38139">MEISFYRNYEPKDAIEALLDSRWSHYVSYKASLDGLLETRHIEDAEERRKLVREACEDIQRPEAAVIFGLLNERGVGIDCCLQLEEAVLRMDVWLTPDYVLMQGELLDVPWYVREVYPLFYGMPGTTRPRDGWVSRLLTAVFREAFRGSRCGYRLDYVRATQGRLSLSTRSIHLISSKEIGIEALLSLIRDCGIDSACDPEFSWWRIRGEAESGREDVFVFSQDVALTFYEDARLRTHSSRIGTPRNLFAFDFWRTKTLFCALQAIERGIRDVEFVVDTELDEFLSLREWLDALEAEPPESWKFVDKTTPQPGDYWISTDPPARGRYR</sequence>
<organism evidence="1 2">
    <name type="scientific">Daphnia magna</name>
    <dbReference type="NCBI Taxonomy" id="35525"/>
    <lineage>
        <taxon>Eukaryota</taxon>
        <taxon>Metazoa</taxon>
        <taxon>Ecdysozoa</taxon>
        <taxon>Arthropoda</taxon>
        <taxon>Crustacea</taxon>
        <taxon>Branchiopoda</taxon>
        <taxon>Diplostraca</taxon>
        <taxon>Cladocera</taxon>
        <taxon>Anomopoda</taxon>
        <taxon>Daphniidae</taxon>
        <taxon>Daphnia</taxon>
    </lineage>
</organism>